<reference evidence="1" key="1">
    <citation type="submission" date="2021-06" db="EMBL/GenBank/DDBJ databases">
        <authorList>
            <person name="Kallberg Y."/>
            <person name="Tangrot J."/>
            <person name="Rosling A."/>
        </authorList>
    </citation>
    <scope>NUCLEOTIDE SEQUENCE</scope>
    <source>
        <strain evidence="1">FL966</strain>
    </source>
</reference>
<name>A0A9N8W2M3_9GLOM</name>
<dbReference type="AlphaFoldDB" id="A0A9N8W2M3"/>
<evidence type="ECO:0000313" key="1">
    <source>
        <dbReference type="EMBL" id="CAG8475028.1"/>
    </source>
</evidence>
<comment type="caution">
    <text evidence="1">The sequence shown here is derived from an EMBL/GenBank/DDBJ whole genome shotgun (WGS) entry which is preliminary data.</text>
</comment>
<protein>
    <submittedName>
        <fullName evidence="1">4557_t:CDS:1</fullName>
    </submittedName>
</protein>
<keyword evidence="2" id="KW-1185">Reference proteome</keyword>
<evidence type="ECO:0000313" key="2">
    <source>
        <dbReference type="Proteomes" id="UP000789759"/>
    </source>
</evidence>
<organism evidence="1 2">
    <name type="scientific">Cetraspora pellucida</name>
    <dbReference type="NCBI Taxonomy" id="1433469"/>
    <lineage>
        <taxon>Eukaryota</taxon>
        <taxon>Fungi</taxon>
        <taxon>Fungi incertae sedis</taxon>
        <taxon>Mucoromycota</taxon>
        <taxon>Glomeromycotina</taxon>
        <taxon>Glomeromycetes</taxon>
        <taxon>Diversisporales</taxon>
        <taxon>Gigasporaceae</taxon>
        <taxon>Cetraspora</taxon>
    </lineage>
</organism>
<accession>A0A9N8W2M3</accession>
<dbReference type="Proteomes" id="UP000789759">
    <property type="component" value="Unassembled WGS sequence"/>
</dbReference>
<proteinExistence type="predicted"/>
<dbReference type="EMBL" id="CAJVQA010000444">
    <property type="protein sequence ID" value="CAG8475028.1"/>
    <property type="molecule type" value="Genomic_DNA"/>
</dbReference>
<sequence>MNQDTLCADVYQGLTDTVNNNNNELSLSTLESTLINLEQ</sequence>
<gene>
    <name evidence="1" type="ORF">CPELLU_LOCUS1252</name>
</gene>